<name>B8J310_DESDA</name>
<gene>
    <name evidence="2" type="ordered locus">Ddes_0232</name>
</gene>
<accession>B8J310</accession>
<dbReference type="EMBL" id="CP001358">
    <property type="protein sequence ID" value="ACL48147.1"/>
    <property type="molecule type" value="Genomic_DNA"/>
</dbReference>
<proteinExistence type="predicted"/>
<evidence type="ECO:0000256" key="1">
    <source>
        <dbReference type="SAM" id="MobiDB-lite"/>
    </source>
</evidence>
<reference evidence="2" key="1">
    <citation type="submission" date="2009-01" db="EMBL/GenBank/DDBJ databases">
        <title>Complete sequence of Desulfovibrio desulfuricans subsp. desulfuricans str. ATCC 27774.</title>
        <authorList>
            <consortium name="US DOE Joint Genome Institute"/>
            <person name="Lucas S."/>
            <person name="Copeland A."/>
            <person name="Lapidus A."/>
            <person name="Glavina del Rio T."/>
            <person name="Tice H."/>
            <person name="Bruce D."/>
            <person name="Goodwin L."/>
            <person name="Pitluck S."/>
            <person name="Sims D."/>
            <person name="Lu M."/>
            <person name="Kiss H."/>
            <person name="Meineke L."/>
            <person name="Brettin T."/>
            <person name="Detter J.C."/>
            <person name="Han C."/>
            <person name="Larimer F."/>
            <person name="Land M."/>
            <person name="Hauser L."/>
            <person name="Kyrpides N."/>
            <person name="Ovchinnikova G."/>
            <person name="Hazen T.C."/>
        </authorList>
    </citation>
    <scope>NUCLEOTIDE SEQUENCE [LARGE SCALE GENOMIC DNA]</scope>
    <source>
        <strain evidence="2">ATCC 27774</strain>
    </source>
</reference>
<feature type="region of interest" description="Disordered" evidence="1">
    <location>
        <begin position="1"/>
        <end position="20"/>
    </location>
</feature>
<sequence>MKKNHSQPKASEEKPNNEKPINFITEFRHWRSGEVLRAEDYGIKAFPIPIKKG</sequence>
<protein>
    <submittedName>
        <fullName evidence="2">Uncharacterized protein</fullName>
    </submittedName>
</protein>
<evidence type="ECO:0000313" key="2">
    <source>
        <dbReference type="EMBL" id="ACL48147.1"/>
    </source>
</evidence>
<dbReference type="AlphaFoldDB" id="B8J310"/>
<dbReference type="KEGG" id="dds:Ddes_0232"/>
<organism evidence="2">
    <name type="scientific">Desulfovibrio desulfuricans (strain ATCC 27774 / DSM 6949 / MB)</name>
    <dbReference type="NCBI Taxonomy" id="525146"/>
    <lineage>
        <taxon>Bacteria</taxon>
        <taxon>Pseudomonadati</taxon>
        <taxon>Thermodesulfobacteriota</taxon>
        <taxon>Desulfovibrionia</taxon>
        <taxon>Desulfovibrionales</taxon>
        <taxon>Desulfovibrionaceae</taxon>
        <taxon>Desulfovibrio</taxon>
    </lineage>
</organism>
<dbReference type="HOGENOM" id="CLU_3060842_0_0_7"/>